<gene>
    <name evidence="6" type="ORF">G3A50_21115</name>
</gene>
<comment type="cofactor">
    <cofactor evidence="1">
        <name>a divalent metal cation</name>
        <dbReference type="ChEBI" id="CHEBI:60240"/>
    </cofactor>
</comment>
<dbReference type="Pfam" id="PF03737">
    <property type="entry name" value="RraA-like"/>
    <property type="match status" value="1"/>
</dbReference>
<feature type="binding site" evidence="5">
    <location>
        <position position="128"/>
    </location>
    <ligand>
        <name>substrate</name>
    </ligand>
</feature>
<dbReference type="GO" id="GO:0046872">
    <property type="term" value="F:metal ion binding"/>
    <property type="evidence" value="ECO:0007669"/>
    <property type="project" value="UniProtKB-KW"/>
</dbReference>
<dbReference type="AlphaFoldDB" id="A0A6P1YRC4"/>
<evidence type="ECO:0000256" key="4">
    <source>
        <dbReference type="ARBA" id="ARBA00030169"/>
    </source>
</evidence>
<dbReference type="PANTHER" id="PTHR33254:SF4">
    <property type="entry name" value="4-HYDROXY-4-METHYL-2-OXOGLUTARATE ALDOLASE 3-RELATED"/>
    <property type="match status" value="1"/>
</dbReference>
<reference evidence="6 7" key="1">
    <citation type="submission" date="2020-02" db="EMBL/GenBank/DDBJ databases">
        <authorList>
            <person name="Li G."/>
        </authorList>
    </citation>
    <scope>NUCLEOTIDE SEQUENCE [LARGE SCALE GENOMIC DNA]</scope>
    <source>
        <strain evidence="6 7">DSM 102029</strain>
    </source>
</reference>
<sequence length="233" mass="25215">MTTTDNAPALTPEQKADIRRRYLAVDTSNVADVLDTLGFMDQSLAADFAPYPAHNNRIAGWAYTIRGQKTPYPLGGDAEKMKACHGVGPDEITVWSGDGEGVCYFGELIALGMKERGSVGAVIDGGIRDIRWIGEHGFPVFARYRTPTQSIGRWKVNAWQVPVVMRGATSRTVEVSPGDFLLGDEDGVIVIPARVVETVLLEAERLTRTEVAIRAELASGLSLADALAKYGHV</sequence>
<dbReference type="InterPro" id="IPR036704">
    <property type="entry name" value="RraA/RraA-like_sf"/>
</dbReference>
<dbReference type="InterPro" id="IPR005493">
    <property type="entry name" value="RraA/RraA-like"/>
</dbReference>
<evidence type="ECO:0000256" key="1">
    <source>
        <dbReference type="ARBA" id="ARBA00001968"/>
    </source>
</evidence>
<accession>A0A6P1YRC4</accession>
<name>A0A6P1YRC4_9HYPH</name>
<evidence type="ECO:0000313" key="6">
    <source>
        <dbReference type="EMBL" id="QIB35929.1"/>
    </source>
</evidence>
<evidence type="ECO:0000313" key="7">
    <source>
        <dbReference type="Proteomes" id="UP000464751"/>
    </source>
</evidence>
<protein>
    <recommendedName>
        <fullName evidence="2">Putative 4-hydroxy-4-methyl-2-oxoglutarate aldolase</fullName>
    </recommendedName>
    <alternativeName>
        <fullName evidence="3">Regulator of ribonuclease activity homolog</fullName>
    </alternativeName>
    <alternativeName>
        <fullName evidence="4">RraA-like protein</fullName>
    </alternativeName>
</protein>
<dbReference type="PANTHER" id="PTHR33254">
    <property type="entry name" value="4-HYDROXY-4-METHYL-2-OXOGLUTARATE ALDOLASE 3-RELATED"/>
    <property type="match status" value="1"/>
</dbReference>
<comment type="cofactor">
    <cofactor evidence="5">
        <name>Mg(2+)</name>
        <dbReference type="ChEBI" id="CHEBI:18420"/>
    </cofactor>
</comment>
<keyword evidence="5" id="KW-0460">Magnesium</keyword>
<organism evidence="6 7">
    <name type="scientific">Ancylobacter pratisalsi</name>
    <dbReference type="NCBI Taxonomy" id="1745854"/>
    <lineage>
        <taxon>Bacteria</taxon>
        <taxon>Pseudomonadati</taxon>
        <taxon>Pseudomonadota</taxon>
        <taxon>Alphaproteobacteria</taxon>
        <taxon>Hyphomicrobiales</taxon>
        <taxon>Xanthobacteraceae</taxon>
        <taxon>Ancylobacter</taxon>
    </lineage>
</organism>
<dbReference type="Proteomes" id="UP000464751">
    <property type="component" value="Chromosome"/>
</dbReference>
<dbReference type="Gene3D" id="3.50.30.40">
    <property type="entry name" value="Ribonuclease E inhibitor RraA/RraA-like"/>
    <property type="match status" value="1"/>
</dbReference>
<evidence type="ECO:0000256" key="5">
    <source>
        <dbReference type="PIRSR" id="PIRSR605493-1"/>
    </source>
</evidence>
<dbReference type="RefSeq" id="WP_163077068.1">
    <property type="nucleotide sequence ID" value="NZ_CP048630.1"/>
</dbReference>
<dbReference type="EMBL" id="CP048630">
    <property type="protein sequence ID" value="QIB35929.1"/>
    <property type="molecule type" value="Genomic_DNA"/>
</dbReference>
<keyword evidence="7" id="KW-1185">Reference proteome</keyword>
<proteinExistence type="predicted"/>
<feature type="binding site" evidence="5">
    <location>
        <begin position="106"/>
        <end position="109"/>
    </location>
    <ligand>
        <name>substrate</name>
    </ligand>
</feature>
<evidence type="ECO:0000256" key="2">
    <source>
        <dbReference type="ARBA" id="ARBA00016549"/>
    </source>
</evidence>
<evidence type="ECO:0000256" key="3">
    <source>
        <dbReference type="ARBA" id="ARBA00029596"/>
    </source>
</evidence>
<dbReference type="KEGG" id="apra:G3A50_21115"/>
<dbReference type="CDD" id="cd16841">
    <property type="entry name" value="RraA_family"/>
    <property type="match status" value="1"/>
</dbReference>
<keyword evidence="5" id="KW-0479">Metal-binding</keyword>
<feature type="binding site" evidence="5">
    <location>
        <position position="129"/>
    </location>
    <ligand>
        <name>Mg(2+)</name>
        <dbReference type="ChEBI" id="CHEBI:18420"/>
    </ligand>
</feature>
<dbReference type="SUPFAM" id="SSF89562">
    <property type="entry name" value="RraA-like"/>
    <property type="match status" value="1"/>
</dbReference>